<comment type="catalytic activity">
    <reaction evidence="13">
        <text>diphosphate + H2O = 2 phosphate + H(+)</text>
        <dbReference type="Rhea" id="RHEA:24576"/>
        <dbReference type="ChEBI" id="CHEBI:15377"/>
        <dbReference type="ChEBI" id="CHEBI:15378"/>
        <dbReference type="ChEBI" id="CHEBI:33019"/>
        <dbReference type="ChEBI" id="CHEBI:43474"/>
        <dbReference type="EC" id="3.6.1.1"/>
    </reaction>
</comment>
<dbReference type="EMBL" id="GADI01007104">
    <property type="protein sequence ID" value="JAA66704.1"/>
    <property type="molecule type" value="mRNA"/>
</dbReference>
<dbReference type="PANTHER" id="PTHR19288">
    <property type="entry name" value="4-NITROPHENYLPHOSPHATASE-RELATED"/>
    <property type="match status" value="1"/>
</dbReference>
<evidence type="ECO:0000256" key="3">
    <source>
        <dbReference type="ARBA" id="ARBA00004496"/>
    </source>
</evidence>
<evidence type="ECO:0000256" key="11">
    <source>
        <dbReference type="ARBA" id="ARBA00037258"/>
    </source>
</evidence>
<keyword evidence="10" id="KW-0539">Nucleus</keyword>
<evidence type="ECO:0000256" key="4">
    <source>
        <dbReference type="ARBA" id="ARBA00007958"/>
    </source>
</evidence>
<dbReference type="GO" id="GO:0005829">
    <property type="term" value="C:cytosol"/>
    <property type="evidence" value="ECO:0007669"/>
    <property type="project" value="TreeGrafter"/>
</dbReference>
<dbReference type="PANTHER" id="PTHR19288:SF44">
    <property type="entry name" value="PHOSPHOLYSINE PHOSPHOHISTIDINE INORGANIC PYROPHOSPHATE PHOSPHATASE"/>
    <property type="match status" value="1"/>
</dbReference>
<comment type="similarity">
    <text evidence="4">Belongs to the HAD-like hydrolase superfamily.</text>
</comment>
<evidence type="ECO:0000256" key="8">
    <source>
        <dbReference type="ARBA" id="ARBA00022801"/>
    </source>
</evidence>
<comment type="function">
    <text evidence="11">Phosphatase that hydrolyzes imidodiphosphate, 3-phosphohistidine and 6-phospholysine. Has broad substrate specificity and can also hydrolyze inorganic diphosphate, but with lower efficiency.</text>
</comment>
<reference evidence="14" key="1">
    <citation type="submission" date="2012-12" db="EMBL/GenBank/DDBJ databases">
        <title>Identification and characterization of a phenylalanine ammonia-lyase gene family in Isatis indigotica Fort.</title>
        <authorList>
            <person name="Liu Q."/>
            <person name="Chen J."/>
            <person name="Zhou X."/>
            <person name="Di P."/>
            <person name="Xiao Y."/>
            <person name="Xuan H."/>
            <person name="Zhang L."/>
            <person name="Chen W."/>
        </authorList>
    </citation>
    <scope>NUCLEOTIDE SEQUENCE</scope>
    <source>
        <tissue evidence="14">Salivary gland</tissue>
    </source>
</reference>
<dbReference type="NCBIfam" id="TIGR01460">
    <property type="entry name" value="HAD-SF-IIA"/>
    <property type="match status" value="1"/>
</dbReference>
<dbReference type="InterPro" id="IPR036412">
    <property type="entry name" value="HAD-like_sf"/>
</dbReference>
<name>A0A0K8R8B7_IXORI</name>
<dbReference type="InterPro" id="IPR006355">
    <property type="entry name" value="LHPP/HDHD2"/>
</dbReference>
<comment type="cofactor">
    <cofactor evidence="1">
        <name>Mg(2+)</name>
        <dbReference type="ChEBI" id="CHEBI:18420"/>
    </cofactor>
</comment>
<dbReference type="GO" id="GO:0005634">
    <property type="term" value="C:nucleus"/>
    <property type="evidence" value="ECO:0007669"/>
    <property type="project" value="UniProtKB-SubCell"/>
</dbReference>
<dbReference type="SUPFAM" id="SSF56784">
    <property type="entry name" value="HAD-like"/>
    <property type="match status" value="1"/>
</dbReference>
<dbReference type="Gene3D" id="3.40.50.1000">
    <property type="entry name" value="HAD superfamily/HAD-like"/>
    <property type="match status" value="2"/>
</dbReference>
<proteinExistence type="evidence at transcript level"/>
<sequence>MLPWLKKPIRGLLLDICGVLYESGDTKAIPGSVEAVKMLRTSKIPFRFITNETQRTKAQLLSLLHRIGFDVYENDIFMCVPAARKLVQEFGYRPYLLVHPDVESEFHGCDTSNPNCVVLGDAGAHMTYERLNQAFRVLIGNPEAVLMSLGKGKFYREHGELVLDVGPFAVALESACERRAIVIGKPSEQFFNMALEDMHLRADEVVMIGDDISSDVGAAQSAGFRGVLVRTGKYRYVAAVRARVPAPSHGVTAHCFSLQAFRRQPPHREARCHCCQPRGSRGARRCAPAEPQIRYVVVMGLNKA</sequence>
<dbReference type="AlphaFoldDB" id="A0A0K8R8B7"/>
<dbReference type="GO" id="GO:0046872">
    <property type="term" value="F:metal ion binding"/>
    <property type="evidence" value="ECO:0007669"/>
    <property type="project" value="UniProtKB-KW"/>
</dbReference>
<dbReference type="InterPro" id="IPR023214">
    <property type="entry name" value="HAD_sf"/>
</dbReference>
<dbReference type="InterPro" id="IPR006357">
    <property type="entry name" value="HAD-SF_hydro_IIA"/>
</dbReference>
<keyword evidence="6" id="KW-0963">Cytoplasm</keyword>
<evidence type="ECO:0000256" key="5">
    <source>
        <dbReference type="ARBA" id="ARBA00012146"/>
    </source>
</evidence>
<dbReference type="NCBIfam" id="TIGR01458">
    <property type="entry name" value="HAD-SF-IIA-hyp3"/>
    <property type="match status" value="1"/>
</dbReference>
<evidence type="ECO:0000256" key="7">
    <source>
        <dbReference type="ARBA" id="ARBA00022723"/>
    </source>
</evidence>
<dbReference type="GO" id="GO:0004427">
    <property type="term" value="F:inorganic diphosphate phosphatase activity"/>
    <property type="evidence" value="ECO:0007669"/>
    <property type="project" value="UniProtKB-EC"/>
</dbReference>
<evidence type="ECO:0000256" key="13">
    <source>
        <dbReference type="ARBA" id="ARBA00047820"/>
    </source>
</evidence>
<keyword evidence="8" id="KW-0378">Hydrolase</keyword>
<evidence type="ECO:0000256" key="12">
    <source>
        <dbReference type="ARBA" id="ARBA00039357"/>
    </source>
</evidence>
<organism evidence="14">
    <name type="scientific">Ixodes ricinus</name>
    <name type="common">Common tick</name>
    <name type="synonym">Acarus ricinus</name>
    <dbReference type="NCBI Taxonomy" id="34613"/>
    <lineage>
        <taxon>Eukaryota</taxon>
        <taxon>Metazoa</taxon>
        <taxon>Ecdysozoa</taxon>
        <taxon>Arthropoda</taxon>
        <taxon>Chelicerata</taxon>
        <taxon>Arachnida</taxon>
        <taxon>Acari</taxon>
        <taxon>Parasitiformes</taxon>
        <taxon>Ixodida</taxon>
        <taxon>Ixodoidea</taxon>
        <taxon>Ixodidae</taxon>
        <taxon>Ixodinae</taxon>
        <taxon>Ixodes</taxon>
    </lineage>
</organism>
<evidence type="ECO:0000313" key="14">
    <source>
        <dbReference type="EMBL" id="JAA66704.1"/>
    </source>
</evidence>
<dbReference type="Pfam" id="PF13242">
    <property type="entry name" value="Hydrolase_like"/>
    <property type="match status" value="1"/>
</dbReference>
<dbReference type="Pfam" id="PF13344">
    <property type="entry name" value="Hydrolase_6"/>
    <property type="match status" value="1"/>
</dbReference>
<comment type="subcellular location">
    <subcellularLocation>
        <location evidence="3">Cytoplasm</location>
    </subcellularLocation>
    <subcellularLocation>
        <location evidence="2">Nucleus</location>
    </subcellularLocation>
</comment>
<evidence type="ECO:0000256" key="10">
    <source>
        <dbReference type="ARBA" id="ARBA00023242"/>
    </source>
</evidence>
<accession>A0A0K8R8B7</accession>
<protein>
    <recommendedName>
        <fullName evidence="12">Phospholysine phosphohistidine inorganic pyrophosphate phosphatase</fullName>
        <ecNumber evidence="5">3.6.1.1</ecNumber>
    </recommendedName>
</protein>
<dbReference type="GO" id="GO:0016791">
    <property type="term" value="F:phosphatase activity"/>
    <property type="evidence" value="ECO:0007669"/>
    <property type="project" value="InterPro"/>
</dbReference>
<evidence type="ECO:0000256" key="9">
    <source>
        <dbReference type="ARBA" id="ARBA00022842"/>
    </source>
</evidence>
<dbReference type="FunFam" id="3.40.50.1000:FF:000051">
    <property type="entry name" value="Phospholysine phosphohistidine inorganic pyrophosphate phosphatase"/>
    <property type="match status" value="1"/>
</dbReference>
<dbReference type="EC" id="3.6.1.1" evidence="5"/>
<evidence type="ECO:0000256" key="2">
    <source>
        <dbReference type="ARBA" id="ARBA00004123"/>
    </source>
</evidence>
<evidence type="ECO:0000256" key="6">
    <source>
        <dbReference type="ARBA" id="ARBA00022490"/>
    </source>
</evidence>
<keyword evidence="9" id="KW-0460">Magnesium</keyword>
<keyword evidence="7" id="KW-0479">Metal-binding</keyword>
<evidence type="ECO:0000256" key="1">
    <source>
        <dbReference type="ARBA" id="ARBA00001946"/>
    </source>
</evidence>